<accession>A0A7X0VSP2</accession>
<evidence type="ECO:0000313" key="1">
    <source>
        <dbReference type="EMBL" id="MBB6714811.1"/>
    </source>
</evidence>
<evidence type="ECO:0000313" key="2">
    <source>
        <dbReference type="Proteomes" id="UP000585258"/>
    </source>
</evidence>
<organism evidence="1 2">
    <name type="scientific">Clostridium gasigenes</name>
    <dbReference type="NCBI Taxonomy" id="94869"/>
    <lineage>
        <taxon>Bacteria</taxon>
        <taxon>Bacillati</taxon>
        <taxon>Bacillota</taxon>
        <taxon>Clostridia</taxon>
        <taxon>Eubacteriales</taxon>
        <taxon>Clostridiaceae</taxon>
        <taxon>Clostridium</taxon>
    </lineage>
</organism>
<protein>
    <recommendedName>
        <fullName evidence="3">Iron complex transport system ATP-binding protein</fullName>
    </recommendedName>
</protein>
<evidence type="ECO:0008006" key="3">
    <source>
        <dbReference type="Google" id="ProtNLM"/>
    </source>
</evidence>
<dbReference type="RefSeq" id="WP_185164294.1">
    <property type="nucleotide sequence ID" value="NZ_JACKWY010000004.1"/>
</dbReference>
<reference evidence="1 2" key="1">
    <citation type="submission" date="2020-08" db="EMBL/GenBank/DDBJ databases">
        <title>Clostridia isolated from Swiss meat.</title>
        <authorList>
            <person name="Wambui J."/>
            <person name="Stevens M.J.A."/>
            <person name="Stephan R."/>
        </authorList>
    </citation>
    <scope>NUCLEOTIDE SEQUENCE [LARGE SCALE GENOMIC DNA]</scope>
    <source>
        <strain evidence="1 2">CM001</strain>
    </source>
</reference>
<sequence>MKDRQVHELSGGQRQRAWIDLNPAQNTDTILLNNDVKNILNSKVK</sequence>
<proteinExistence type="predicted"/>
<dbReference type="AlphaFoldDB" id="A0A7X0VSP2"/>
<gene>
    <name evidence="1" type="ORF">H7E68_08710</name>
</gene>
<dbReference type="EMBL" id="JACKWY010000004">
    <property type="protein sequence ID" value="MBB6714811.1"/>
    <property type="molecule type" value="Genomic_DNA"/>
</dbReference>
<dbReference type="Proteomes" id="UP000585258">
    <property type="component" value="Unassembled WGS sequence"/>
</dbReference>
<name>A0A7X0VSP2_9CLOT</name>
<comment type="caution">
    <text evidence="1">The sequence shown here is derived from an EMBL/GenBank/DDBJ whole genome shotgun (WGS) entry which is preliminary data.</text>
</comment>